<evidence type="ECO:0000256" key="1">
    <source>
        <dbReference type="SAM" id="MobiDB-lite"/>
    </source>
</evidence>
<keyword evidence="4" id="KW-1185">Reference proteome</keyword>
<accession>A0A4C1U2V4</accession>
<reference evidence="3 4" key="1">
    <citation type="journal article" date="2019" name="Commun. Biol.">
        <title>The bagworm genome reveals a unique fibroin gene that provides high tensile strength.</title>
        <authorList>
            <person name="Kono N."/>
            <person name="Nakamura H."/>
            <person name="Ohtoshi R."/>
            <person name="Tomita M."/>
            <person name="Numata K."/>
            <person name="Arakawa K."/>
        </authorList>
    </citation>
    <scope>NUCLEOTIDE SEQUENCE [LARGE SCALE GENOMIC DNA]</scope>
</reference>
<gene>
    <name evidence="3" type="ORF">EVAR_78853_1</name>
</gene>
<protein>
    <submittedName>
        <fullName evidence="3">Uncharacterized protein</fullName>
    </submittedName>
</protein>
<comment type="caution">
    <text evidence="3">The sequence shown here is derived from an EMBL/GenBank/DDBJ whole genome shotgun (WGS) entry which is preliminary data.</text>
</comment>
<evidence type="ECO:0000313" key="4">
    <source>
        <dbReference type="Proteomes" id="UP000299102"/>
    </source>
</evidence>
<evidence type="ECO:0000256" key="2">
    <source>
        <dbReference type="SAM" id="Phobius"/>
    </source>
</evidence>
<evidence type="ECO:0000313" key="3">
    <source>
        <dbReference type="EMBL" id="GBP20477.1"/>
    </source>
</evidence>
<feature type="compositionally biased region" description="Basic and acidic residues" evidence="1">
    <location>
        <begin position="13"/>
        <end position="22"/>
    </location>
</feature>
<keyword evidence="2" id="KW-0812">Transmembrane</keyword>
<dbReference type="Proteomes" id="UP000299102">
    <property type="component" value="Unassembled WGS sequence"/>
</dbReference>
<dbReference type="AlphaFoldDB" id="A0A4C1U2V4"/>
<keyword evidence="2" id="KW-1133">Transmembrane helix</keyword>
<dbReference type="EMBL" id="BGZK01000119">
    <property type="protein sequence ID" value="GBP20477.1"/>
    <property type="molecule type" value="Genomic_DNA"/>
</dbReference>
<proteinExistence type="predicted"/>
<feature type="transmembrane region" description="Helical" evidence="2">
    <location>
        <begin position="53"/>
        <end position="74"/>
    </location>
</feature>
<feature type="region of interest" description="Disordered" evidence="1">
    <location>
        <begin position="1"/>
        <end position="30"/>
    </location>
</feature>
<name>A0A4C1U2V4_EUMVA</name>
<sequence length="115" mass="12797">MNTDNFSRGKLACSRDEHERGRAKPGRPGAHIFKPKNFDAECKCTIRIRLNKIVNMPTFAHSIVSLVCMIFLIIKCNSKDCYRVHHARVRPPREPAGVPGARGGAQEVISALPAF</sequence>
<organism evidence="3 4">
    <name type="scientific">Eumeta variegata</name>
    <name type="common">Bagworm moth</name>
    <name type="synonym">Eumeta japonica</name>
    <dbReference type="NCBI Taxonomy" id="151549"/>
    <lineage>
        <taxon>Eukaryota</taxon>
        <taxon>Metazoa</taxon>
        <taxon>Ecdysozoa</taxon>
        <taxon>Arthropoda</taxon>
        <taxon>Hexapoda</taxon>
        <taxon>Insecta</taxon>
        <taxon>Pterygota</taxon>
        <taxon>Neoptera</taxon>
        <taxon>Endopterygota</taxon>
        <taxon>Lepidoptera</taxon>
        <taxon>Glossata</taxon>
        <taxon>Ditrysia</taxon>
        <taxon>Tineoidea</taxon>
        <taxon>Psychidae</taxon>
        <taxon>Oiketicinae</taxon>
        <taxon>Eumeta</taxon>
    </lineage>
</organism>
<keyword evidence="2" id="KW-0472">Membrane</keyword>